<protein>
    <recommendedName>
        <fullName evidence="17">Peptidase M12B domain-containing protein</fullName>
    </recommendedName>
</protein>
<feature type="non-terminal residue" evidence="18">
    <location>
        <position position="1"/>
    </location>
</feature>
<evidence type="ECO:0000256" key="16">
    <source>
        <dbReference type="SAM" id="MobiDB-lite"/>
    </source>
</evidence>
<dbReference type="InterPro" id="IPR001590">
    <property type="entry name" value="Peptidase_M12B"/>
</dbReference>
<evidence type="ECO:0000256" key="6">
    <source>
        <dbReference type="ARBA" id="ARBA00022723"/>
    </source>
</evidence>
<feature type="domain" description="Peptidase M12B" evidence="17">
    <location>
        <begin position="1282"/>
        <end position="1476"/>
    </location>
</feature>
<dbReference type="Pfam" id="PF01562">
    <property type="entry name" value="Pep_M12B_propep"/>
    <property type="match status" value="2"/>
</dbReference>
<feature type="binding site" evidence="15">
    <location>
        <position position="1427"/>
    </location>
    <ligand>
        <name>Zn(2+)</name>
        <dbReference type="ChEBI" id="CHEBI:29105"/>
        <note>catalytic</note>
    </ligand>
</feature>
<feature type="binding site" evidence="15">
    <location>
        <position position="1417"/>
    </location>
    <ligand>
        <name>Zn(2+)</name>
        <dbReference type="ChEBI" id="CHEBI:29105"/>
        <note>catalytic</note>
    </ligand>
</feature>
<evidence type="ECO:0000313" key="18">
    <source>
        <dbReference type="EMBL" id="CAH3179113.1"/>
    </source>
</evidence>
<keyword evidence="7" id="KW-0732">Signal</keyword>
<keyword evidence="19" id="KW-1185">Reference proteome</keyword>
<dbReference type="EMBL" id="CALNXK010000250">
    <property type="protein sequence ID" value="CAH3179113.1"/>
    <property type="molecule type" value="Genomic_DNA"/>
</dbReference>
<keyword evidence="12" id="KW-0865">Zymogen</keyword>
<dbReference type="PROSITE" id="PS50215">
    <property type="entry name" value="ADAM_MEPRO"/>
    <property type="match status" value="2"/>
</dbReference>
<feature type="binding site" evidence="15">
    <location>
        <position position="328"/>
    </location>
    <ligand>
        <name>Zn(2+)</name>
        <dbReference type="ChEBI" id="CHEBI:29105"/>
        <note>catalytic</note>
    </ligand>
</feature>
<keyword evidence="13" id="KW-1015">Disulfide bond</keyword>
<evidence type="ECO:0000256" key="2">
    <source>
        <dbReference type="ARBA" id="ARBA00022525"/>
    </source>
</evidence>
<feature type="active site" evidence="15">
    <location>
        <position position="1418"/>
    </location>
</feature>
<dbReference type="InterPro" id="IPR024079">
    <property type="entry name" value="MetalloPept_cat_dom_sf"/>
</dbReference>
<dbReference type="InterPro" id="IPR010294">
    <property type="entry name" value="ADAMTS_spacer1"/>
</dbReference>
<dbReference type="Proteomes" id="UP001159405">
    <property type="component" value="Unassembled WGS sequence"/>
</dbReference>
<dbReference type="PRINTS" id="PR01857">
    <property type="entry name" value="ADAMTSFAMILY"/>
</dbReference>
<dbReference type="SMART" id="SM00608">
    <property type="entry name" value="ACR"/>
    <property type="match status" value="1"/>
</dbReference>
<proteinExistence type="predicted"/>
<evidence type="ECO:0000256" key="11">
    <source>
        <dbReference type="ARBA" id="ARBA00023049"/>
    </source>
</evidence>
<dbReference type="Pfam" id="PF19030">
    <property type="entry name" value="TSP1_ADAMTS"/>
    <property type="match status" value="6"/>
</dbReference>
<feature type="binding site" evidence="15">
    <location>
        <position position="338"/>
    </location>
    <ligand>
        <name>Zn(2+)</name>
        <dbReference type="ChEBI" id="CHEBI:29105"/>
        <note>catalytic</note>
    </ligand>
</feature>
<evidence type="ECO:0000256" key="1">
    <source>
        <dbReference type="ARBA" id="ARBA00004498"/>
    </source>
</evidence>
<dbReference type="Gene3D" id="3.40.1620.60">
    <property type="match status" value="2"/>
</dbReference>
<dbReference type="InterPro" id="IPR045371">
    <property type="entry name" value="ADAMTS_CR_3"/>
</dbReference>
<dbReference type="InterPro" id="IPR000884">
    <property type="entry name" value="TSP1_rpt"/>
</dbReference>
<name>A0ABN8RK25_9CNID</name>
<evidence type="ECO:0000256" key="13">
    <source>
        <dbReference type="ARBA" id="ARBA00023157"/>
    </source>
</evidence>
<dbReference type="Pfam" id="PF00090">
    <property type="entry name" value="TSP_1"/>
    <property type="match status" value="2"/>
</dbReference>
<comment type="caution">
    <text evidence="15">Lacks conserved residue(s) required for the propagation of feature annotation.</text>
</comment>
<evidence type="ECO:0000256" key="12">
    <source>
        <dbReference type="ARBA" id="ARBA00023145"/>
    </source>
</evidence>
<dbReference type="Pfam" id="PF19236">
    <property type="entry name" value="ADAMTS_CR_3"/>
    <property type="match status" value="2"/>
</dbReference>
<feature type="domain" description="Peptidase M12B" evidence="17">
    <location>
        <begin position="189"/>
        <end position="391"/>
    </location>
</feature>
<evidence type="ECO:0000256" key="3">
    <source>
        <dbReference type="ARBA" id="ARBA00022530"/>
    </source>
</evidence>
<keyword evidence="5" id="KW-0165">Cleavage on pair of basic residues</keyword>
<evidence type="ECO:0000256" key="15">
    <source>
        <dbReference type="PROSITE-ProRule" id="PRU00276"/>
    </source>
</evidence>
<keyword evidence="10 15" id="KW-0862">Zinc</keyword>
<dbReference type="InterPro" id="IPR006586">
    <property type="entry name" value="ADAM_Cys-rich"/>
</dbReference>
<dbReference type="PANTHER" id="PTHR13723:SF200">
    <property type="entry name" value="ADAM METALLOPEPTIDASE WITH THROMBOSPONDIN TYPE 1 MOTIF B, ISOFORM B"/>
    <property type="match status" value="1"/>
</dbReference>
<dbReference type="Gene3D" id="2.20.100.10">
    <property type="entry name" value="Thrombospondin type-1 (TSP1) repeat"/>
    <property type="match status" value="8"/>
</dbReference>
<comment type="caution">
    <text evidence="18">The sequence shown here is derived from an EMBL/GenBank/DDBJ whole genome shotgun (WGS) entry which is preliminary data.</text>
</comment>
<feature type="binding site" evidence="15">
    <location>
        <position position="332"/>
    </location>
    <ligand>
        <name>Zn(2+)</name>
        <dbReference type="ChEBI" id="CHEBI:29105"/>
        <note>catalytic</note>
    </ligand>
</feature>
<keyword evidence="3" id="KW-0272">Extracellular matrix</keyword>
<sequence>LNSVPEYHVTIPFQADESGEFLSYKLHEHARFKRGTEEPKVWYYKMEAFGMSLHLNLNKSPNLFGPDLVVEKIHKNGSKEYSETPHTAFYEGHVKSDLNSIVAISNHNGLKGIINFMESAFFVHPLPDHLAKHSGLYGGSRPHLIYRRSVNPHKEYCQVNEKRRSKRGVSLAKETSQNNYRETRSVSNKHLEVMMVGDHLFLQRFGSEDEAAEILLLLAHMVNAMYHDNSVGDIKLTLSVVRLVIHKDFSYSSSDDNMARLNALEVWVNGDNMPMSDADPKHADQVILVTGYVTMECLAQASSTCSSTYGPSISNGDMGLGTAFQIAHETAHSLGVRHDIESNLTACPNGKFIMTTTTIGGNNAGKWSPCSRQQIQTILSGPTSWCLDDTPNNVHALSSNYHHKLPGQLIDGDAQCVLQYGAGFKFCSQMQSNCGSLYCTKDGLSCPSNFAPPADGTKCGERRWCIKGECVDDGSSMTDGGWSEWSDYSACSYPCGGGVQYRSRTCTNPPPQNGGMDCEGESIGHWKICNSQACSEGTRTHRQEQCESKAVGSVPYMMADKNPCDLYCKKGSMVYPKGKVEDGTRCKMDPKNKDVCIKGKCRAVGCDNILESGVKEDRCRVCDGDATSCKTIGGKVTNPCQGTCTVLDVPPGSTEVRVSEEVEDWNFLGVKNEANQNVYNVGYTWSTTAEAAGTKVYYTHEKNEDADKIYIPGPTNAHLYVYYWQFVQRAPVDFAITEPLSANEAPPVIEAIWEVSKWSTCSHSCAGGVQTRSVECVVKEDKSYLSDAVCIRDSRKPATERQCNTQKCNPFWYVSGWRPCSRTCGKGVQTRKILCRQQVSRGQYNTLPDSNCAATKPEGPETQDCNKIDCPAEKFPGEWSSCSTSCRAGVKTRSTSCRRLKENGAYESVPEVMCSAAITPVLQEDCNQDLPCPGDRKYVPLGCYWDKPDSRTLPILIRNLRKDINWKDMSSTIDTCANLTTARNHKFQVFSIQFYGECFSGYDGLKTYDKHGALPYSDKITQYCWAGVGEKIIRENAFEHKKKTPGLRANRPSNNWAQYDAGLLALSDGTIKKETALHHRMTKREIRKYFGTNSRDEVPKYEVISPFQADETGQFITHALHRRSRRKRSTGQQQFWFYSVNAFGSSLHLNVTKAKNILSPGSIVETTHENGSISYSTPPKNTFYRGHVVSQPGSAVAINNLNGLTGMINIMNQAFFIHPLPSHIAKDFDTVSGAQPHLIYKRSLQDIIGQQCDVKGLEKRIKRSSKSIRSKQSRNERSTSHKHLEVAMVADDLLVKNHGEKDLDMHLLMLAHLVNNMFHDESIGEKKLAFVVVKIYIKKDGLGYDSSAKNRDRLDKLTDWGLNMSLSEKGPAHADLVVLLTGDSLGGLAALGSTCATQFGRTVNNDIGLASAIIIAHEVAHTFGVGHDGGQCDDGEYIMASAVSDGENAFKWSTCSRDRMQEFLTGSGSSCLDDNPSDFMHEPSIFHNKLPGQIMNGSLQCQLQYGADHYQCPQRIADCRALYCTKDGYACVSFQAPPVDGTRCGDRHWCIKGECVDDGSPMIDGGWSDWQDTHSCTRSCGGGVRWKTRTCSNPVPQNGGEKCEGSDKGMWTMCNTQPCPPGSTDYRLLQCQALQPTTAVQWEADPCILSCRHGSKVRIWGRVKDGTACGTNSKVHDVCIEGICKPVGCDHKLDSGVKYDRCAVCGGDSSTCTYVSSNYTKNWFRWGPNDPDKIVTVPIGSTNVFAQMRHNTRNMLGVEDYSNRWVYKVGYTWSTTVKAAGTRVAYDHESFVWKDKVEIPGPTEKVLKLMFVHIEGGNPGVDFHFMSPQKSIVSPYQVKWKVEDWGDCSEDCAGGYQQRLVECVRKDDGSYVNDKMCLKTKTKPLKRRACNTQPCAAEWYKSGWRPCSKTCGRGIQLRKIVCRRKVTQNLHETVKDSLCVEEKPTGILQQECNKVPCPAEWKHMSWSECSRSCEGGNRTRSLKCMKLNANGMLVSVSDIQCAHAVKPNTIEECNTDVLCPHSIVGPDGKHFVALGCYRDSSHFRALPELVANLRKKIDWRKMEKTVEDCAHKVVLKNSTYKVFGVQFYGECWSGDEGDRTYSEYGTSPNCWKGVGGSTANFVYAFVDDNKKELNKSRDKISSHSIQQSICSLARNLTSQKGFFNPGLLKDQEQLEANILIFAYTASIQATVSLI</sequence>
<accession>A0ABN8RK25</accession>
<reference evidence="18 19" key="1">
    <citation type="submission" date="2022-05" db="EMBL/GenBank/DDBJ databases">
        <authorList>
            <consortium name="Genoscope - CEA"/>
            <person name="William W."/>
        </authorList>
    </citation>
    <scope>NUCLEOTIDE SEQUENCE [LARGE SCALE GENOMIC DNA]</scope>
</reference>
<evidence type="ECO:0000256" key="5">
    <source>
        <dbReference type="ARBA" id="ARBA00022685"/>
    </source>
</evidence>
<keyword evidence="2" id="KW-0964">Secreted</keyword>
<dbReference type="InterPro" id="IPR050439">
    <property type="entry name" value="ADAMTS_ADAMTS-like"/>
</dbReference>
<evidence type="ECO:0000256" key="10">
    <source>
        <dbReference type="ARBA" id="ARBA00022833"/>
    </source>
</evidence>
<feature type="active site" evidence="15">
    <location>
        <position position="329"/>
    </location>
</feature>
<keyword evidence="14" id="KW-0325">Glycoprotein</keyword>
<keyword evidence="8" id="KW-0677">Repeat</keyword>
<organism evidence="18 19">
    <name type="scientific">Porites lobata</name>
    <dbReference type="NCBI Taxonomy" id="104759"/>
    <lineage>
        <taxon>Eukaryota</taxon>
        <taxon>Metazoa</taxon>
        <taxon>Cnidaria</taxon>
        <taxon>Anthozoa</taxon>
        <taxon>Hexacorallia</taxon>
        <taxon>Scleractinia</taxon>
        <taxon>Fungiina</taxon>
        <taxon>Poritidae</taxon>
        <taxon>Porites</taxon>
    </lineage>
</organism>
<comment type="subcellular location">
    <subcellularLocation>
        <location evidence="1">Secreted</location>
        <location evidence="1">Extracellular space</location>
        <location evidence="1">Extracellular matrix</location>
    </subcellularLocation>
</comment>
<keyword evidence="9" id="KW-0378">Hydrolase</keyword>
<dbReference type="SUPFAM" id="SSF82895">
    <property type="entry name" value="TSP-1 type 1 repeat"/>
    <property type="match status" value="8"/>
</dbReference>
<keyword evidence="11" id="KW-0482">Metalloprotease</keyword>
<keyword evidence="4" id="KW-0645">Protease</keyword>
<dbReference type="SUPFAM" id="SSF55486">
    <property type="entry name" value="Metalloproteases ('zincins'), catalytic domain"/>
    <property type="match status" value="2"/>
</dbReference>
<gene>
    <name evidence="18" type="ORF">PLOB_00021618</name>
</gene>
<dbReference type="Pfam" id="PF01421">
    <property type="entry name" value="Reprolysin"/>
    <property type="match status" value="2"/>
</dbReference>
<evidence type="ECO:0000256" key="14">
    <source>
        <dbReference type="ARBA" id="ARBA00023180"/>
    </source>
</evidence>
<evidence type="ECO:0000256" key="9">
    <source>
        <dbReference type="ARBA" id="ARBA00022801"/>
    </source>
</evidence>
<evidence type="ECO:0000313" key="19">
    <source>
        <dbReference type="Proteomes" id="UP001159405"/>
    </source>
</evidence>
<evidence type="ECO:0000259" key="17">
    <source>
        <dbReference type="PROSITE" id="PS50215"/>
    </source>
</evidence>
<evidence type="ECO:0000256" key="8">
    <source>
        <dbReference type="ARBA" id="ARBA00022737"/>
    </source>
</evidence>
<feature type="binding site" evidence="15">
    <location>
        <position position="1421"/>
    </location>
    <ligand>
        <name>Zn(2+)</name>
        <dbReference type="ChEBI" id="CHEBI:29105"/>
        <note>catalytic</note>
    </ligand>
</feature>
<dbReference type="Gene3D" id="3.40.390.10">
    <property type="entry name" value="Collagenase (Catalytic Domain)"/>
    <property type="match status" value="2"/>
</dbReference>
<dbReference type="Gene3D" id="2.60.120.830">
    <property type="match status" value="2"/>
</dbReference>
<dbReference type="InterPro" id="IPR036383">
    <property type="entry name" value="TSP1_rpt_sf"/>
</dbReference>
<feature type="region of interest" description="Disordered" evidence="16">
    <location>
        <begin position="162"/>
        <end position="184"/>
    </location>
</feature>
<evidence type="ECO:0000256" key="7">
    <source>
        <dbReference type="ARBA" id="ARBA00022729"/>
    </source>
</evidence>
<dbReference type="PROSITE" id="PS50092">
    <property type="entry name" value="TSP1"/>
    <property type="match status" value="8"/>
</dbReference>
<dbReference type="Pfam" id="PF17771">
    <property type="entry name" value="ADAMTS_CR_2"/>
    <property type="match status" value="2"/>
</dbReference>
<dbReference type="InterPro" id="IPR041645">
    <property type="entry name" value="ADAMTS_CR_2"/>
</dbReference>
<dbReference type="InterPro" id="IPR013273">
    <property type="entry name" value="ADAMTS/ADAMTS-like"/>
</dbReference>
<dbReference type="SMART" id="SM00209">
    <property type="entry name" value="TSP1"/>
    <property type="match status" value="8"/>
</dbReference>
<evidence type="ECO:0000256" key="4">
    <source>
        <dbReference type="ARBA" id="ARBA00022670"/>
    </source>
</evidence>
<dbReference type="PANTHER" id="PTHR13723">
    <property type="entry name" value="ADAMTS A DISINTEGRIN AND METALLOPROTEASE WITH THROMBOSPONDIN MOTIFS PROTEASE"/>
    <property type="match status" value="1"/>
</dbReference>
<dbReference type="Pfam" id="PF05986">
    <property type="entry name" value="ADAMTS_spacer1"/>
    <property type="match status" value="2"/>
</dbReference>
<keyword evidence="6 15" id="KW-0479">Metal-binding</keyword>
<dbReference type="InterPro" id="IPR002870">
    <property type="entry name" value="Peptidase_M12B_N"/>
</dbReference>